<protein>
    <submittedName>
        <fullName evidence="2">Uncharacterized protein</fullName>
    </submittedName>
</protein>
<reference evidence="2 3" key="1">
    <citation type="journal article" date="2019" name="Nat. Ecol. Evol.">
        <title>Megaphylogeny resolves global patterns of mushroom evolution.</title>
        <authorList>
            <person name="Varga T."/>
            <person name="Krizsan K."/>
            <person name="Foldi C."/>
            <person name="Dima B."/>
            <person name="Sanchez-Garcia M."/>
            <person name="Sanchez-Ramirez S."/>
            <person name="Szollosi G.J."/>
            <person name="Szarkandi J.G."/>
            <person name="Papp V."/>
            <person name="Albert L."/>
            <person name="Andreopoulos W."/>
            <person name="Angelini C."/>
            <person name="Antonin V."/>
            <person name="Barry K.W."/>
            <person name="Bougher N.L."/>
            <person name="Buchanan P."/>
            <person name="Buyck B."/>
            <person name="Bense V."/>
            <person name="Catcheside P."/>
            <person name="Chovatia M."/>
            <person name="Cooper J."/>
            <person name="Damon W."/>
            <person name="Desjardin D."/>
            <person name="Finy P."/>
            <person name="Geml J."/>
            <person name="Haridas S."/>
            <person name="Hughes K."/>
            <person name="Justo A."/>
            <person name="Karasinski D."/>
            <person name="Kautmanova I."/>
            <person name="Kiss B."/>
            <person name="Kocsube S."/>
            <person name="Kotiranta H."/>
            <person name="LaButti K.M."/>
            <person name="Lechner B.E."/>
            <person name="Liimatainen K."/>
            <person name="Lipzen A."/>
            <person name="Lukacs Z."/>
            <person name="Mihaltcheva S."/>
            <person name="Morgado L.N."/>
            <person name="Niskanen T."/>
            <person name="Noordeloos M.E."/>
            <person name="Ohm R.A."/>
            <person name="Ortiz-Santana B."/>
            <person name="Ovrebo C."/>
            <person name="Racz N."/>
            <person name="Riley R."/>
            <person name="Savchenko A."/>
            <person name="Shiryaev A."/>
            <person name="Soop K."/>
            <person name="Spirin V."/>
            <person name="Szebenyi C."/>
            <person name="Tomsovsky M."/>
            <person name="Tulloss R.E."/>
            <person name="Uehling J."/>
            <person name="Grigoriev I.V."/>
            <person name="Vagvolgyi C."/>
            <person name="Papp T."/>
            <person name="Martin F.M."/>
            <person name="Miettinen O."/>
            <person name="Hibbett D.S."/>
            <person name="Nagy L.G."/>
        </authorList>
    </citation>
    <scope>NUCLEOTIDE SEQUENCE [LARGE SCALE GENOMIC DNA]</scope>
    <source>
        <strain evidence="2 3">CBS 962.96</strain>
    </source>
</reference>
<feature type="compositionally biased region" description="Low complexity" evidence="1">
    <location>
        <begin position="20"/>
        <end position="29"/>
    </location>
</feature>
<feature type="region of interest" description="Disordered" evidence="1">
    <location>
        <begin position="11"/>
        <end position="52"/>
    </location>
</feature>
<feature type="region of interest" description="Disordered" evidence="1">
    <location>
        <begin position="310"/>
        <end position="357"/>
    </location>
</feature>
<gene>
    <name evidence="2" type="ORF">K435DRAFT_851167</name>
</gene>
<keyword evidence="3" id="KW-1185">Reference proteome</keyword>
<evidence type="ECO:0000313" key="2">
    <source>
        <dbReference type="EMBL" id="THV04169.1"/>
    </source>
</evidence>
<proteinExistence type="predicted"/>
<dbReference type="Proteomes" id="UP000297245">
    <property type="component" value="Unassembled WGS sequence"/>
</dbReference>
<name>A0A4S8MNP6_DENBC</name>
<accession>A0A4S8MNP6</accession>
<evidence type="ECO:0000313" key="3">
    <source>
        <dbReference type="Proteomes" id="UP000297245"/>
    </source>
</evidence>
<dbReference type="EMBL" id="ML179059">
    <property type="protein sequence ID" value="THV04169.1"/>
    <property type="molecule type" value="Genomic_DNA"/>
</dbReference>
<dbReference type="OrthoDB" id="3050604at2759"/>
<feature type="compositionally biased region" description="Polar residues" evidence="1">
    <location>
        <begin position="30"/>
        <end position="52"/>
    </location>
</feature>
<dbReference type="AlphaFoldDB" id="A0A4S8MNP6"/>
<organism evidence="2 3">
    <name type="scientific">Dendrothele bispora (strain CBS 962.96)</name>
    <dbReference type="NCBI Taxonomy" id="1314807"/>
    <lineage>
        <taxon>Eukaryota</taxon>
        <taxon>Fungi</taxon>
        <taxon>Dikarya</taxon>
        <taxon>Basidiomycota</taxon>
        <taxon>Agaricomycotina</taxon>
        <taxon>Agaricomycetes</taxon>
        <taxon>Agaricomycetidae</taxon>
        <taxon>Agaricales</taxon>
        <taxon>Agaricales incertae sedis</taxon>
        <taxon>Dendrothele</taxon>
    </lineage>
</organism>
<evidence type="ECO:0000256" key="1">
    <source>
        <dbReference type="SAM" id="MobiDB-lite"/>
    </source>
</evidence>
<sequence>MSGLTPAQRLIQKTRMHQASRSSSPSSVSANTNDEPPTGVSIPSTAFPSSNNQTAIRSDSVVVRQIKEEYSLSTHSTRAVDRYCGMTLEERNLRLFVTCTKVLELAQKLSTSEEWSISPVLESSLRQHSFTFLLSPKLTSYLGDIARNAIDALRVLGVAELPEAHEVGKLTVVQRSIKKVNTSDRYQIKAKIAKGIENNSDIATLTSTIVGEKSKSIAITAALYRRVAFLRWAATEFKSSSGDKWWDDVDMCLLELRTAFQGDAVGLHEVFETRYREDVETYGDPAETGSIIPISDIPAHQATLDSYAAKVAPKPSTTKQVAKRSAEEAFGDDPLDHDDRTPPPPGRAATEPGADGV</sequence>